<feature type="compositionally biased region" description="Polar residues" evidence="2">
    <location>
        <begin position="70"/>
        <end position="81"/>
    </location>
</feature>
<organism evidence="3 4">
    <name type="scientific">Zasmidium cellare</name>
    <name type="common">Wine cellar mold</name>
    <name type="synonym">Racodium cellare</name>
    <dbReference type="NCBI Taxonomy" id="395010"/>
    <lineage>
        <taxon>Eukaryota</taxon>
        <taxon>Fungi</taxon>
        <taxon>Dikarya</taxon>
        <taxon>Ascomycota</taxon>
        <taxon>Pezizomycotina</taxon>
        <taxon>Dothideomycetes</taxon>
        <taxon>Dothideomycetidae</taxon>
        <taxon>Mycosphaerellales</taxon>
        <taxon>Mycosphaerellaceae</taxon>
        <taxon>Zasmidium</taxon>
    </lineage>
</organism>
<gene>
    <name evidence="3" type="ORF">PRZ48_010473</name>
</gene>
<protein>
    <submittedName>
        <fullName evidence="3">Uncharacterized protein</fullName>
    </submittedName>
</protein>
<keyword evidence="4" id="KW-1185">Reference proteome</keyword>
<dbReference type="EMBL" id="JAXOVC010000008">
    <property type="protein sequence ID" value="KAK4497819.1"/>
    <property type="molecule type" value="Genomic_DNA"/>
</dbReference>
<feature type="region of interest" description="Disordered" evidence="2">
    <location>
        <begin position="108"/>
        <end position="130"/>
    </location>
</feature>
<name>A0ABR0E931_ZASCE</name>
<feature type="region of interest" description="Disordered" evidence="2">
    <location>
        <begin position="1"/>
        <end position="27"/>
    </location>
</feature>
<keyword evidence="1" id="KW-0175">Coiled coil</keyword>
<proteinExistence type="predicted"/>
<comment type="caution">
    <text evidence="3">The sequence shown here is derived from an EMBL/GenBank/DDBJ whole genome shotgun (WGS) entry which is preliminary data.</text>
</comment>
<evidence type="ECO:0000256" key="2">
    <source>
        <dbReference type="SAM" id="MobiDB-lite"/>
    </source>
</evidence>
<accession>A0ABR0E931</accession>
<sequence length="344" mass="37768">MASDQNSKTGAKAPAAAMTTKRAKGSSMYHLTTIGVTLLTSSDTTSQRILDTVAAGPGSEKANNRRNKGSADQPNTKTNGKSFARVSGDGAVSKVTASSVTRKRDAFIKLPQVQRSPSVGSDSEDDPPFKRPTLIRDATKEAFEQHKKDARNIKKSASPQDIYQGRLTSFTDLDKIKDEMYHIQHILSCCKGDSRFLMSPFVNSLEAEYEELRTFEETLQARNARLKTTNEEDTITGNILYESTRDFRGVGREVFRLRGSLPSKKIVAKEVGDLAKTFKKRAKDLKGTLAKEEGRGDTDAVQRIQCKLTAADMCGDLIEGLHTAINRRTSRLHTFAGTNKATDG</sequence>
<evidence type="ECO:0000313" key="3">
    <source>
        <dbReference type="EMBL" id="KAK4497819.1"/>
    </source>
</evidence>
<reference evidence="3 4" key="1">
    <citation type="journal article" date="2023" name="G3 (Bethesda)">
        <title>A chromosome-level genome assembly of Zasmidium syzygii isolated from banana leaves.</title>
        <authorList>
            <person name="van Westerhoven A.C."/>
            <person name="Mehrabi R."/>
            <person name="Talebi R."/>
            <person name="Steentjes M.B.F."/>
            <person name="Corcolon B."/>
            <person name="Chong P.A."/>
            <person name="Kema G.H.J."/>
            <person name="Seidl M.F."/>
        </authorList>
    </citation>
    <scope>NUCLEOTIDE SEQUENCE [LARGE SCALE GENOMIC DNA]</scope>
    <source>
        <strain evidence="3 4">P124</strain>
    </source>
</reference>
<dbReference type="Proteomes" id="UP001305779">
    <property type="component" value="Unassembled WGS sequence"/>
</dbReference>
<feature type="compositionally biased region" description="Polar residues" evidence="2">
    <location>
        <begin position="40"/>
        <end position="49"/>
    </location>
</feature>
<evidence type="ECO:0000256" key="1">
    <source>
        <dbReference type="SAM" id="Coils"/>
    </source>
</evidence>
<feature type="coiled-coil region" evidence="1">
    <location>
        <begin position="202"/>
        <end position="232"/>
    </location>
</feature>
<feature type="region of interest" description="Disordered" evidence="2">
    <location>
        <begin position="40"/>
        <end position="85"/>
    </location>
</feature>
<evidence type="ECO:0000313" key="4">
    <source>
        <dbReference type="Proteomes" id="UP001305779"/>
    </source>
</evidence>